<comment type="function">
    <text evidence="10">Ubiquitin ligase protein which is a component of the N-end rule pathway. Recognizes and binds to proteins bearing specific N-terminal residues that are destabilizing according to the N-end rule, leading to their ubiquitination and subsequent degradation.</text>
</comment>
<evidence type="ECO:0000313" key="12">
    <source>
        <dbReference type="EMBL" id="VDK82056.1"/>
    </source>
</evidence>
<evidence type="ECO:0000256" key="1">
    <source>
        <dbReference type="ARBA" id="ARBA00000900"/>
    </source>
</evidence>
<dbReference type="PANTHER" id="PTHR21497:SF39">
    <property type="entry name" value="E3 UBIQUITIN-PROTEIN LIGASE UBR3"/>
    <property type="match status" value="1"/>
</dbReference>
<dbReference type="CDD" id="cd19673">
    <property type="entry name" value="UBR-box_UBR3"/>
    <property type="match status" value="1"/>
</dbReference>
<accession>A0A3P6T2I7</accession>
<dbReference type="AlphaFoldDB" id="A0A3P6T2I7"/>
<dbReference type="GO" id="GO:0000151">
    <property type="term" value="C:ubiquitin ligase complex"/>
    <property type="evidence" value="ECO:0007669"/>
    <property type="project" value="TreeGrafter"/>
</dbReference>
<dbReference type="Pfam" id="PF02207">
    <property type="entry name" value="zf-UBR"/>
    <property type="match status" value="1"/>
</dbReference>
<dbReference type="EMBL" id="UYRU01043445">
    <property type="protein sequence ID" value="VDK82056.1"/>
    <property type="molecule type" value="Genomic_DNA"/>
</dbReference>
<evidence type="ECO:0000256" key="6">
    <source>
        <dbReference type="ARBA" id="ARBA00022786"/>
    </source>
</evidence>
<dbReference type="GO" id="GO:0005737">
    <property type="term" value="C:cytoplasm"/>
    <property type="evidence" value="ECO:0007669"/>
    <property type="project" value="TreeGrafter"/>
</dbReference>
<evidence type="ECO:0000259" key="11">
    <source>
        <dbReference type="PROSITE" id="PS51157"/>
    </source>
</evidence>
<keyword evidence="6 10" id="KW-0833">Ubl conjugation pathway</keyword>
<dbReference type="EC" id="2.3.2.27" evidence="10"/>
<dbReference type="UniPathway" id="UPA00143"/>
<evidence type="ECO:0000256" key="2">
    <source>
        <dbReference type="ARBA" id="ARBA00004906"/>
    </source>
</evidence>
<dbReference type="PROSITE" id="PS51157">
    <property type="entry name" value="ZF_UBR"/>
    <property type="match status" value="1"/>
</dbReference>
<comment type="pathway">
    <text evidence="2 10">Protein modification; protein ubiquitination.</text>
</comment>
<keyword evidence="4 10" id="KW-0479">Metal-binding</keyword>
<keyword evidence="13" id="KW-1185">Reference proteome</keyword>
<dbReference type="InterPro" id="IPR003126">
    <property type="entry name" value="Znf_UBR"/>
</dbReference>
<dbReference type="SMART" id="SM00396">
    <property type="entry name" value="ZnF_UBR1"/>
    <property type="match status" value="1"/>
</dbReference>
<evidence type="ECO:0000256" key="4">
    <source>
        <dbReference type="ARBA" id="ARBA00022723"/>
    </source>
</evidence>
<evidence type="ECO:0000256" key="9">
    <source>
        <dbReference type="PROSITE-ProRule" id="PRU00508"/>
    </source>
</evidence>
<comment type="catalytic activity">
    <reaction evidence="1 10">
        <text>S-ubiquitinyl-[E2 ubiquitin-conjugating enzyme]-L-cysteine + [acceptor protein]-L-lysine = [E2 ubiquitin-conjugating enzyme]-L-cysteine + N(6)-ubiquitinyl-[acceptor protein]-L-lysine.</text>
        <dbReference type="EC" id="2.3.2.27"/>
    </reaction>
</comment>
<keyword evidence="5 10" id="KW-0863">Zinc-finger</keyword>
<proteinExistence type="inferred from homology"/>
<keyword evidence="7 10" id="KW-0862">Zinc</keyword>
<comment type="similarity">
    <text evidence="8 10">Belongs to the E3 ubiquitin-protein ligase UBR1-like family.</text>
</comment>
<name>A0A3P6T2I7_DIBLA</name>
<dbReference type="PANTHER" id="PTHR21497">
    <property type="entry name" value="UBIQUITIN LIGASE E3 ALPHA-RELATED"/>
    <property type="match status" value="1"/>
</dbReference>
<evidence type="ECO:0000256" key="3">
    <source>
        <dbReference type="ARBA" id="ARBA00022679"/>
    </source>
</evidence>
<gene>
    <name evidence="12" type="ORF">DILT_LOCUS3305</name>
</gene>
<dbReference type="GO" id="GO:0016567">
    <property type="term" value="P:protein ubiquitination"/>
    <property type="evidence" value="ECO:0007669"/>
    <property type="project" value="UniProtKB-UniRule"/>
</dbReference>
<feature type="domain" description="UBR-type" evidence="11">
    <location>
        <begin position="105"/>
        <end position="176"/>
    </location>
</feature>
<evidence type="ECO:0000256" key="7">
    <source>
        <dbReference type="ARBA" id="ARBA00022833"/>
    </source>
</evidence>
<evidence type="ECO:0000256" key="8">
    <source>
        <dbReference type="ARBA" id="ARBA00046341"/>
    </source>
</evidence>
<dbReference type="FunFam" id="2.10.110.30:FF:000002">
    <property type="entry name" value="Putative e3 ubiquitin-protein ligase ubr3"/>
    <property type="match status" value="1"/>
</dbReference>
<protein>
    <recommendedName>
        <fullName evidence="10">E3 ubiquitin-protein ligase</fullName>
        <ecNumber evidence="10">2.3.2.27</ecNumber>
    </recommendedName>
</protein>
<dbReference type="GO" id="GO:0061630">
    <property type="term" value="F:ubiquitin protein ligase activity"/>
    <property type="evidence" value="ECO:0007669"/>
    <property type="project" value="UniProtKB-UniRule"/>
</dbReference>
<evidence type="ECO:0000256" key="5">
    <source>
        <dbReference type="ARBA" id="ARBA00022771"/>
    </source>
</evidence>
<keyword evidence="3 10" id="KW-0808">Transferase</keyword>
<evidence type="ECO:0000313" key="13">
    <source>
        <dbReference type="Proteomes" id="UP000281553"/>
    </source>
</evidence>
<dbReference type="InterPro" id="IPR039164">
    <property type="entry name" value="UBR1-like"/>
</dbReference>
<dbReference type="GO" id="GO:0008270">
    <property type="term" value="F:zinc ion binding"/>
    <property type="evidence" value="ECO:0007669"/>
    <property type="project" value="UniProtKB-UniRule"/>
</dbReference>
<organism evidence="12 13">
    <name type="scientific">Dibothriocephalus latus</name>
    <name type="common">Fish tapeworm</name>
    <name type="synonym">Diphyllobothrium latum</name>
    <dbReference type="NCBI Taxonomy" id="60516"/>
    <lineage>
        <taxon>Eukaryota</taxon>
        <taxon>Metazoa</taxon>
        <taxon>Spiralia</taxon>
        <taxon>Lophotrochozoa</taxon>
        <taxon>Platyhelminthes</taxon>
        <taxon>Cestoda</taxon>
        <taxon>Eucestoda</taxon>
        <taxon>Diphyllobothriidea</taxon>
        <taxon>Diphyllobothriidae</taxon>
        <taxon>Dibothriocephalus</taxon>
    </lineage>
</organism>
<dbReference type="Gene3D" id="2.10.110.30">
    <property type="match status" value="1"/>
</dbReference>
<sequence length="451" mass="51465">MDFFDLTNYNTLEETAFIKHVCSRLELPPAELHKRLKNDCIERNFTSDLCTQIKSLFCYNCFTGSPPMLRKSKMTFYTRLLELLVAGPKGLDDLSLLLREYDYSARCSLVWTGDYFAYRCRTCGLTPSMSLCGRCFATGNHEGHDFNKFKSLCGGACDCGDAAVIRPSGICRFHGEDKVANRPEPPRELVAVLEFLLPSVFSALMFWFWEQCRGDSPIILTEDTVPLLFFLHRLHACGWVAQKLMADVLIDEQVFEDLLRASSGTPACQDFRTSVASDPSIFISDELEKSELHHRTLLDALLFTTVKLCFPEGLDTLLIGLLAVPEFKEKFLDSYVDHYSRMASTLMITARSRSGSSEASLQMNNRIVHVSVQLFSGEKPALRMVKERSVHYIIVQWIRNMFDHCHTARILQLGSTYNSELYEITNDSALRRRNFMVIFISVPHLFPQLSW</sequence>
<reference evidence="12 13" key="1">
    <citation type="submission" date="2018-11" db="EMBL/GenBank/DDBJ databases">
        <authorList>
            <consortium name="Pathogen Informatics"/>
        </authorList>
    </citation>
    <scope>NUCLEOTIDE SEQUENCE [LARGE SCALE GENOMIC DNA]</scope>
</reference>
<dbReference type="OrthoDB" id="15304at2759"/>
<dbReference type="Proteomes" id="UP000281553">
    <property type="component" value="Unassembled WGS sequence"/>
</dbReference>
<feature type="zinc finger region" description="UBR-type" evidence="9">
    <location>
        <begin position="105"/>
        <end position="176"/>
    </location>
</feature>
<evidence type="ECO:0000256" key="10">
    <source>
        <dbReference type="RuleBase" id="RU366018"/>
    </source>
</evidence>
<dbReference type="GO" id="GO:0071596">
    <property type="term" value="P:ubiquitin-dependent protein catabolic process via the N-end rule pathway"/>
    <property type="evidence" value="ECO:0007669"/>
    <property type="project" value="UniProtKB-UniRule"/>
</dbReference>